<dbReference type="RefSeq" id="WP_167225361.1">
    <property type="nucleotide sequence ID" value="NZ_VUYU01000008.1"/>
</dbReference>
<name>A0ABX0LS03_9BURK</name>
<keyword evidence="3" id="KW-1185">Reference proteome</keyword>
<sequence length="95" mass="10282">MMSARDFFVIDEEQDAHAREAYAPWKAAAGNEAAELSAPQGKGLSYADQFGNEETMLQFLMKHFLPFLIIALLVTVAMATGDSASVSDIPTPCRG</sequence>
<accession>A0ABX0LS03</accession>
<keyword evidence="1" id="KW-1133">Transmembrane helix</keyword>
<feature type="transmembrane region" description="Helical" evidence="1">
    <location>
        <begin position="64"/>
        <end position="81"/>
    </location>
</feature>
<keyword evidence="1" id="KW-0812">Transmembrane</keyword>
<evidence type="ECO:0000313" key="2">
    <source>
        <dbReference type="EMBL" id="NHZ34657.1"/>
    </source>
</evidence>
<gene>
    <name evidence="2" type="ORF">F0185_13795</name>
</gene>
<dbReference type="EMBL" id="VUYU01000008">
    <property type="protein sequence ID" value="NHZ34657.1"/>
    <property type="molecule type" value="Genomic_DNA"/>
</dbReference>
<proteinExistence type="predicted"/>
<dbReference type="Proteomes" id="UP000785613">
    <property type="component" value="Unassembled WGS sequence"/>
</dbReference>
<comment type="caution">
    <text evidence="2">The sequence shown here is derived from an EMBL/GenBank/DDBJ whole genome shotgun (WGS) entry which is preliminary data.</text>
</comment>
<evidence type="ECO:0000313" key="3">
    <source>
        <dbReference type="Proteomes" id="UP000785613"/>
    </source>
</evidence>
<organism evidence="2 3">
    <name type="scientific">Massilia rubra</name>
    <dbReference type="NCBI Taxonomy" id="2607910"/>
    <lineage>
        <taxon>Bacteria</taxon>
        <taxon>Pseudomonadati</taxon>
        <taxon>Pseudomonadota</taxon>
        <taxon>Betaproteobacteria</taxon>
        <taxon>Burkholderiales</taxon>
        <taxon>Oxalobacteraceae</taxon>
        <taxon>Telluria group</taxon>
        <taxon>Massilia</taxon>
    </lineage>
</organism>
<evidence type="ECO:0000256" key="1">
    <source>
        <dbReference type="SAM" id="Phobius"/>
    </source>
</evidence>
<protein>
    <submittedName>
        <fullName evidence="2">Uncharacterized protein</fullName>
    </submittedName>
</protein>
<reference evidence="2 3" key="1">
    <citation type="submission" date="2019-09" db="EMBL/GenBank/DDBJ databases">
        <title>Taxonomy of Antarctic Massilia spp.: description of Massilia rubra sp. nov., Massilia aquatica sp. nov., Massilia mucilaginosa sp. nov., Massilia frigida sp. nov. isolated from streams, lakes and regoliths.</title>
        <authorList>
            <person name="Holochova P."/>
            <person name="Sedlacek I."/>
            <person name="Kralova S."/>
            <person name="Maslanova I."/>
            <person name="Busse H.-J."/>
            <person name="Stankova E."/>
            <person name="Vrbovska V."/>
            <person name="Kovarovic V."/>
            <person name="Bartak M."/>
            <person name="Svec P."/>
            <person name="Pantucek R."/>
        </authorList>
    </citation>
    <scope>NUCLEOTIDE SEQUENCE [LARGE SCALE GENOMIC DNA]</scope>
    <source>
        <strain evidence="2 3">CCM 8692</strain>
    </source>
</reference>
<keyword evidence="1" id="KW-0472">Membrane</keyword>